<dbReference type="Proteomes" id="UP000215914">
    <property type="component" value="Unassembled WGS sequence"/>
</dbReference>
<dbReference type="EMBL" id="MNCJ02000319">
    <property type="protein sequence ID" value="KAF5808083.1"/>
    <property type="molecule type" value="Genomic_DNA"/>
</dbReference>
<keyword evidence="2" id="KW-1185">Reference proteome</keyword>
<accession>A0A9K3J442</accession>
<reference evidence="1" key="2">
    <citation type="submission" date="2020-06" db="EMBL/GenBank/DDBJ databases">
        <title>Helianthus annuus Genome sequencing and assembly Release 2.</title>
        <authorList>
            <person name="Gouzy J."/>
            <person name="Langlade N."/>
            <person name="Munos S."/>
        </authorList>
    </citation>
    <scope>NUCLEOTIDE SEQUENCE</scope>
    <source>
        <tissue evidence="1">Leaves</tissue>
    </source>
</reference>
<organism evidence="1 2">
    <name type="scientific">Helianthus annuus</name>
    <name type="common">Common sunflower</name>
    <dbReference type="NCBI Taxonomy" id="4232"/>
    <lineage>
        <taxon>Eukaryota</taxon>
        <taxon>Viridiplantae</taxon>
        <taxon>Streptophyta</taxon>
        <taxon>Embryophyta</taxon>
        <taxon>Tracheophyta</taxon>
        <taxon>Spermatophyta</taxon>
        <taxon>Magnoliopsida</taxon>
        <taxon>eudicotyledons</taxon>
        <taxon>Gunneridae</taxon>
        <taxon>Pentapetalae</taxon>
        <taxon>asterids</taxon>
        <taxon>campanulids</taxon>
        <taxon>Asterales</taxon>
        <taxon>Asteraceae</taxon>
        <taxon>Asteroideae</taxon>
        <taxon>Heliantheae alliance</taxon>
        <taxon>Heliantheae</taxon>
        <taxon>Helianthus</taxon>
    </lineage>
</organism>
<dbReference type="AlphaFoldDB" id="A0A9K3J442"/>
<proteinExistence type="predicted"/>
<reference evidence="1" key="1">
    <citation type="journal article" date="2017" name="Nature">
        <title>The sunflower genome provides insights into oil metabolism, flowering and Asterid evolution.</title>
        <authorList>
            <person name="Badouin H."/>
            <person name="Gouzy J."/>
            <person name="Grassa C.J."/>
            <person name="Murat F."/>
            <person name="Staton S.E."/>
            <person name="Cottret L."/>
            <person name="Lelandais-Briere C."/>
            <person name="Owens G.L."/>
            <person name="Carrere S."/>
            <person name="Mayjonade B."/>
            <person name="Legrand L."/>
            <person name="Gill N."/>
            <person name="Kane N.C."/>
            <person name="Bowers J.E."/>
            <person name="Hubner S."/>
            <person name="Bellec A."/>
            <person name="Berard A."/>
            <person name="Berges H."/>
            <person name="Blanchet N."/>
            <person name="Boniface M.C."/>
            <person name="Brunel D."/>
            <person name="Catrice O."/>
            <person name="Chaidir N."/>
            <person name="Claudel C."/>
            <person name="Donnadieu C."/>
            <person name="Faraut T."/>
            <person name="Fievet G."/>
            <person name="Helmstetter N."/>
            <person name="King M."/>
            <person name="Knapp S.J."/>
            <person name="Lai Z."/>
            <person name="Le Paslier M.C."/>
            <person name="Lippi Y."/>
            <person name="Lorenzon L."/>
            <person name="Mandel J.R."/>
            <person name="Marage G."/>
            <person name="Marchand G."/>
            <person name="Marquand E."/>
            <person name="Bret-Mestries E."/>
            <person name="Morien E."/>
            <person name="Nambeesan S."/>
            <person name="Nguyen T."/>
            <person name="Pegot-Espagnet P."/>
            <person name="Pouilly N."/>
            <person name="Raftis F."/>
            <person name="Sallet E."/>
            <person name="Schiex T."/>
            <person name="Thomas J."/>
            <person name="Vandecasteele C."/>
            <person name="Vares D."/>
            <person name="Vear F."/>
            <person name="Vautrin S."/>
            <person name="Crespi M."/>
            <person name="Mangin B."/>
            <person name="Burke J.M."/>
            <person name="Salse J."/>
            <person name="Munos S."/>
            <person name="Vincourt P."/>
            <person name="Rieseberg L.H."/>
            <person name="Langlade N.B."/>
        </authorList>
    </citation>
    <scope>NUCLEOTIDE SEQUENCE</scope>
    <source>
        <tissue evidence="1">Leaves</tissue>
    </source>
</reference>
<name>A0A9K3J442_HELAN</name>
<dbReference type="Gramene" id="mRNA:HanXRQr2_Chr04g0141431">
    <property type="protein sequence ID" value="mRNA:HanXRQr2_Chr04g0141431"/>
    <property type="gene ID" value="HanXRQr2_Chr04g0141431"/>
</dbReference>
<sequence length="63" mass="7438">MQIKNHITFDNINFDSFDYPLGFLCSEFGFKVRLQFYKSLTFSFLHYISISSTSLVMNSRKVI</sequence>
<evidence type="ECO:0000313" key="1">
    <source>
        <dbReference type="EMBL" id="KAF5808083.1"/>
    </source>
</evidence>
<comment type="caution">
    <text evidence="1">The sequence shown here is derived from an EMBL/GenBank/DDBJ whole genome shotgun (WGS) entry which is preliminary data.</text>
</comment>
<gene>
    <name evidence="1" type="ORF">HanXRQr2_Chr04g0141431</name>
</gene>
<evidence type="ECO:0000313" key="2">
    <source>
        <dbReference type="Proteomes" id="UP000215914"/>
    </source>
</evidence>
<protein>
    <submittedName>
        <fullName evidence="1">Uncharacterized protein</fullName>
    </submittedName>
</protein>